<feature type="transmembrane region" description="Helical" evidence="1">
    <location>
        <begin position="105"/>
        <end position="134"/>
    </location>
</feature>
<proteinExistence type="predicted"/>
<evidence type="ECO:0000313" key="4">
    <source>
        <dbReference type="Proteomes" id="UP000295313"/>
    </source>
</evidence>
<evidence type="ECO:0000256" key="1">
    <source>
        <dbReference type="SAM" id="Phobius"/>
    </source>
</evidence>
<feature type="transmembrane region" description="Helical" evidence="1">
    <location>
        <begin position="37"/>
        <end position="62"/>
    </location>
</feature>
<dbReference type="EMBL" id="SOEO01000003">
    <property type="protein sequence ID" value="TDX82991.1"/>
    <property type="molecule type" value="Genomic_DNA"/>
</dbReference>
<organism evidence="3 4">
    <name type="scientific">Epilithonimonas xixisoli</name>
    <dbReference type="NCBI Taxonomy" id="1476462"/>
    <lineage>
        <taxon>Bacteria</taxon>
        <taxon>Pseudomonadati</taxon>
        <taxon>Bacteroidota</taxon>
        <taxon>Flavobacteriia</taxon>
        <taxon>Flavobacteriales</taxon>
        <taxon>Weeksellaceae</taxon>
        <taxon>Chryseobacterium group</taxon>
        <taxon>Epilithonimonas</taxon>
    </lineage>
</organism>
<comment type="caution">
    <text evidence="3">The sequence shown here is derived from an EMBL/GenBank/DDBJ whole genome shotgun (WGS) entry which is preliminary data.</text>
</comment>
<name>A0A4R8IDB1_9FLAO</name>
<protein>
    <submittedName>
        <fullName evidence="3">Uncharacterized protein DUF4395</fullName>
    </submittedName>
</protein>
<reference evidence="3 4" key="1">
    <citation type="submission" date="2019-03" db="EMBL/GenBank/DDBJ databases">
        <title>Genomic Encyclopedia of Type Strains, Phase III (KMG-III): the genomes of soil and plant-associated and newly described type strains.</title>
        <authorList>
            <person name="Whitman W."/>
        </authorList>
    </citation>
    <scope>NUCLEOTIDE SEQUENCE [LARGE SCALE GENOMIC DNA]</scope>
    <source>
        <strain evidence="3 4">CGMCC 1.12802</strain>
    </source>
</reference>
<feature type="transmembrane region" description="Helical" evidence="1">
    <location>
        <begin position="9"/>
        <end position="31"/>
    </location>
</feature>
<dbReference type="OrthoDB" id="1261922at2"/>
<dbReference type="RefSeq" id="WP_133945956.1">
    <property type="nucleotide sequence ID" value="NZ_SOEO01000003.1"/>
</dbReference>
<keyword evidence="1" id="KW-0472">Membrane</keyword>
<dbReference type="AlphaFoldDB" id="A0A4R8IDB1"/>
<keyword evidence="1" id="KW-1133">Transmembrane helix</keyword>
<evidence type="ECO:0000259" key="2">
    <source>
        <dbReference type="Pfam" id="PF14340"/>
    </source>
</evidence>
<dbReference type="Pfam" id="PF14340">
    <property type="entry name" value="DUF4395"/>
    <property type="match status" value="1"/>
</dbReference>
<keyword evidence="1" id="KW-0812">Transmembrane</keyword>
<sequence>MGKFANKNIYIDDSASSIVAYQVILITVFGIHFQQQWLLLFLAFDFLLRATGLFASPLYFVAKKVSEFLYFEKKPVFAGPKRFAAMLGFVMTILIAFSYDSQIGIFLGITLIALASLESVFQVCVGCYIFNFLIVPIQNKFNNSPK</sequence>
<dbReference type="Proteomes" id="UP000295313">
    <property type="component" value="Unassembled WGS sequence"/>
</dbReference>
<evidence type="ECO:0000313" key="3">
    <source>
        <dbReference type="EMBL" id="TDX82991.1"/>
    </source>
</evidence>
<accession>A0A4R8IDB1</accession>
<feature type="transmembrane region" description="Helical" evidence="1">
    <location>
        <begin position="83"/>
        <end position="99"/>
    </location>
</feature>
<feature type="domain" description="DUF4395" evidence="2">
    <location>
        <begin position="11"/>
        <end position="133"/>
    </location>
</feature>
<keyword evidence="4" id="KW-1185">Reference proteome</keyword>
<dbReference type="InterPro" id="IPR025508">
    <property type="entry name" value="DUF4395"/>
</dbReference>
<gene>
    <name evidence="3" type="ORF">B0I22_3044</name>
</gene>